<keyword evidence="1" id="KW-1185">Reference proteome</keyword>
<dbReference type="WBParaSite" id="ALUE_0000824001-mRNA-1">
    <property type="protein sequence ID" value="ALUE_0000824001-mRNA-1"/>
    <property type="gene ID" value="ALUE_0000824001"/>
</dbReference>
<protein>
    <submittedName>
        <fullName evidence="2">PH domain-containing protein</fullName>
    </submittedName>
</protein>
<name>A0A0M3HXW0_ASCLU</name>
<reference evidence="2" key="1">
    <citation type="submission" date="2017-02" db="UniProtKB">
        <authorList>
            <consortium name="WormBaseParasite"/>
        </authorList>
    </citation>
    <scope>IDENTIFICATION</scope>
</reference>
<sequence>MAMNVCLVEKRGRETLRRHAFFGFTDVDKRWTIWARLVKDASKKITFDLSTDKLTRIDKQKIIVSCLTPLRHDLA</sequence>
<evidence type="ECO:0000313" key="2">
    <source>
        <dbReference type="WBParaSite" id="ALUE_0000824001-mRNA-1"/>
    </source>
</evidence>
<evidence type="ECO:0000313" key="1">
    <source>
        <dbReference type="Proteomes" id="UP000036681"/>
    </source>
</evidence>
<proteinExistence type="predicted"/>
<organism evidence="1 2">
    <name type="scientific">Ascaris lumbricoides</name>
    <name type="common">Giant roundworm</name>
    <dbReference type="NCBI Taxonomy" id="6252"/>
    <lineage>
        <taxon>Eukaryota</taxon>
        <taxon>Metazoa</taxon>
        <taxon>Ecdysozoa</taxon>
        <taxon>Nematoda</taxon>
        <taxon>Chromadorea</taxon>
        <taxon>Rhabditida</taxon>
        <taxon>Spirurina</taxon>
        <taxon>Ascaridomorpha</taxon>
        <taxon>Ascaridoidea</taxon>
        <taxon>Ascarididae</taxon>
        <taxon>Ascaris</taxon>
    </lineage>
</organism>
<accession>A0A0M3HXW0</accession>
<dbReference type="Proteomes" id="UP000036681">
    <property type="component" value="Unplaced"/>
</dbReference>
<dbReference type="AlphaFoldDB" id="A0A0M3HXW0"/>